<dbReference type="AlphaFoldDB" id="A0A928YUP1"/>
<reference evidence="2" key="1">
    <citation type="submission" date="2018-07" db="EMBL/GenBank/DDBJ databases">
        <title>Genome assembly of strain Ka43.</title>
        <authorList>
            <person name="Kukolya J."/>
            <person name="Nagy I."/>
            <person name="Horvath B."/>
            <person name="Toth A."/>
        </authorList>
    </citation>
    <scope>NUCLEOTIDE SEQUENCE</scope>
    <source>
        <strain evidence="2">KB43</strain>
    </source>
</reference>
<organism evidence="2 3">
    <name type="scientific">Cellvibrio polysaccharolyticus</name>
    <dbReference type="NCBI Taxonomy" id="2082724"/>
    <lineage>
        <taxon>Bacteria</taxon>
        <taxon>Pseudomonadati</taxon>
        <taxon>Pseudomonadota</taxon>
        <taxon>Gammaproteobacteria</taxon>
        <taxon>Cellvibrionales</taxon>
        <taxon>Cellvibrionaceae</taxon>
        <taxon>Cellvibrio</taxon>
    </lineage>
</organism>
<proteinExistence type="predicted"/>
<evidence type="ECO:0000313" key="2">
    <source>
        <dbReference type="EMBL" id="MBE8717675.1"/>
    </source>
</evidence>
<comment type="caution">
    <text evidence="2">The sequence shown here is derived from an EMBL/GenBank/DDBJ whole genome shotgun (WGS) entry which is preliminary data.</text>
</comment>
<protein>
    <recommendedName>
        <fullName evidence="4">DUF4124 domain-containing protein</fullName>
    </recommendedName>
</protein>
<keyword evidence="1" id="KW-0732">Signal</keyword>
<name>A0A928YUP1_9GAMM</name>
<feature type="chain" id="PRO_5037759183" description="DUF4124 domain-containing protein" evidence="1">
    <location>
        <begin position="20"/>
        <end position="99"/>
    </location>
</feature>
<dbReference type="RefSeq" id="WP_193909649.1">
    <property type="nucleotide sequence ID" value="NZ_PRDL01000001.1"/>
</dbReference>
<accession>A0A928YUP1</accession>
<evidence type="ECO:0000313" key="3">
    <source>
        <dbReference type="Proteomes" id="UP000652567"/>
    </source>
</evidence>
<evidence type="ECO:0000256" key="1">
    <source>
        <dbReference type="SAM" id="SignalP"/>
    </source>
</evidence>
<sequence length="99" mass="11150">MQKLFISMLLTSFCSVALAAPNVIYQCTQGNEERTIEVVYQNSDNTVPCNVRYEKNGQSETLWTYNNEAGQCEQQAQGFVEKQRGWGWQCSEQSAAAAE</sequence>
<keyword evidence="3" id="KW-1185">Reference proteome</keyword>
<dbReference type="EMBL" id="PRDL01000001">
    <property type="protein sequence ID" value="MBE8717675.1"/>
    <property type="molecule type" value="Genomic_DNA"/>
</dbReference>
<evidence type="ECO:0008006" key="4">
    <source>
        <dbReference type="Google" id="ProtNLM"/>
    </source>
</evidence>
<dbReference type="Proteomes" id="UP000652567">
    <property type="component" value="Unassembled WGS sequence"/>
</dbReference>
<gene>
    <name evidence="2" type="ORF">C4F51_10820</name>
</gene>
<feature type="signal peptide" evidence="1">
    <location>
        <begin position="1"/>
        <end position="19"/>
    </location>
</feature>